<proteinExistence type="predicted"/>
<keyword evidence="2" id="KW-1185">Reference proteome</keyword>
<dbReference type="Proteomes" id="UP001057402">
    <property type="component" value="Chromosome 2"/>
</dbReference>
<gene>
    <name evidence="1" type="ORF">MLD38_003617</name>
</gene>
<reference evidence="2" key="1">
    <citation type="journal article" date="2023" name="Front. Plant Sci.">
        <title>Chromosomal-level genome assembly of Melastoma candidum provides insights into trichome evolution.</title>
        <authorList>
            <person name="Zhong Y."/>
            <person name="Wu W."/>
            <person name="Sun C."/>
            <person name="Zou P."/>
            <person name="Liu Y."/>
            <person name="Dai S."/>
            <person name="Zhou R."/>
        </authorList>
    </citation>
    <scope>NUCLEOTIDE SEQUENCE [LARGE SCALE GENOMIC DNA]</scope>
</reference>
<dbReference type="EMBL" id="CM042881">
    <property type="protein sequence ID" value="KAI4385614.1"/>
    <property type="molecule type" value="Genomic_DNA"/>
</dbReference>
<comment type="caution">
    <text evidence="1">The sequence shown here is derived from an EMBL/GenBank/DDBJ whole genome shotgun (WGS) entry which is preliminary data.</text>
</comment>
<sequence length="162" mass="18182">MGNGITRANGFLWAPQRKIVAPEFFADKVKVSPLLGHFSSLWYYRALVLQGMVGPMVKSAETLPCSWETRIDAGVDVNEFNPQRFVNGIMKACEYPQAYVPFGHGPRTCLGQQFATAELKIYLLSLIVSGYTFSLSPRYRHSPAVRMLVVPEHGVHIILRKI</sequence>
<evidence type="ECO:0000313" key="2">
    <source>
        <dbReference type="Proteomes" id="UP001057402"/>
    </source>
</evidence>
<organism evidence="1 2">
    <name type="scientific">Melastoma candidum</name>
    <dbReference type="NCBI Taxonomy" id="119954"/>
    <lineage>
        <taxon>Eukaryota</taxon>
        <taxon>Viridiplantae</taxon>
        <taxon>Streptophyta</taxon>
        <taxon>Embryophyta</taxon>
        <taxon>Tracheophyta</taxon>
        <taxon>Spermatophyta</taxon>
        <taxon>Magnoliopsida</taxon>
        <taxon>eudicotyledons</taxon>
        <taxon>Gunneridae</taxon>
        <taxon>Pentapetalae</taxon>
        <taxon>rosids</taxon>
        <taxon>malvids</taxon>
        <taxon>Myrtales</taxon>
        <taxon>Melastomataceae</taxon>
        <taxon>Melastomatoideae</taxon>
        <taxon>Melastomateae</taxon>
        <taxon>Melastoma</taxon>
    </lineage>
</organism>
<protein>
    <submittedName>
        <fullName evidence="1">Uncharacterized protein</fullName>
    </submittedName>
</protein>
<name>A0ACB9S3E7_9MYRT</name>
<accession>A0ACB9S3E7</accession>
<evidence type="ECO:0000313" key="1">
    <source>
        <dbReference type="EMBL" id="KAI4385614.1"/>
    </source>
</evidence>